<feature type="signal peptide" evidence="2">
    <location>
        <begin position="1"/>
        <end position="26"/>
    </location>
</feature>
<keyword evidence="5" id="KW-1185">Reference proteome</keyword>
<evidence type="ECO:0000313" key="5">
    <source>
        <dbReference type="Proteomes" id="UP001301012"/>
    </source>
</evidence>
<dbReference type="Gene3D" id="2.20.230.10">
    <property type="entry name" value="Resuscitation-promoting factor rpfb"/>
    <property type="match status" value="1"/>
</dbReference>
<keyword evidence="1 2" id="KW-0732">Signal</keyword>
<organism evidence="4 5">
    <name type="scientific">Romboutsia sedimentorum</name>
    <dbReference type="NCBI Taxonomy" id="1368474"/>
    <lineage>
        <taxon>Bacteria</taxon>
        <taxon>Bacillati</taxon>
        <taxon>Bacillota</taxon>
        <taxon>Clostridia</taxon>
        <taxon>Peptostreptococcales</taxon>
        <taxon>Peptostreptococcaceae</taxon>
        <taxon>Romboutsia</taxon>
    </lineage>
</organism>
<dbReference type="Pfam" id="PF04294">
    <property type="entry name" value="VanW"/>
    <property type="match status" value="1"/>
</dbReference>
<dbReference type="InterPro" id="IPR022029">
    <property type="entry name" value="YoaR-like_PG-bd"/>
</dbReference>
<protein>
    <submittedName>
        <fullName evidence="4">VanW family protein</fullName>
    </submittedName>
</protein>
<gene>
    <name evidence="4" type="ORF">QOZ84_13805</name>
</gene>
<dbReference type="Pfam" id="PF12229">
    <property type="entry name" value="PG_binding_4"/>
    <property type="match status" value="1"/>
</dbReference>
<dbReference type="EMBL" id="JASKYM010000009">
    <property type="protein sequence ID" value="MDK2564612.1"/>
    <property type="molecule type" value="Genomic_DNA"/>
</dbReference>
<dbReference type="PANTHER" id="PTHR35788">
    <property type="entry name" value="EXPORTED PROTEIN-RELATED"/>
    <property type="match status" value="1"/>
</dbReference>
<comment type="caution">
    <text evidence="4">The sequence shown here is derived from an EMBL/GenBank/DDBJ whole genome shotgun (WGS) entry which is preliminary data.</text>
</comment>
<dbReference type="InterPro" id="IPR011098">
    <property type="entry name" value="G5_dom"/>
</dbReference>
<feature type="chain" id="PRO_5047492275" evidence="2">
    <location>
        <begin position="27"/>
        <end position="448"/>
    </location>
</feature>
<dbReference type="SMART" id="SM01208">
    <property type="entry name" value="G5"/>
    <property type="match status" value="1"/>
</dbReference>
<accession>A0ABT7ECE4</accession>
<dbReference type="RefSeq" id="WP_284133527.1">
    <property type="nucleotide sequence ID" value="NZ_JASKYM010000009.1"/>
</dbReference>
<dbReference type="Proteomes" id="UP001301012">
    <property type="component" value="Unassembled WGS sequence"/>
</dbReference>
<evidence type="ECO:0000313" key="4">
    <source>
        <dbReference type="EMBL" id="MDK2564612.1"/>
    </source>
</evidence>
<sequence>MRRLKIIAVVLSVGIFFLGNTSLVQATNKEGTIHKNISIENIDVSGLTKEKAQEKIETFINSNSKISFSSNDKIYNLDMNDIGVVYKINESVDKAYNLDRNKNIISNIKTKIDLDLGEKLNVNIEKKIDEHKINEYIKYIKNDIKKDPIDATIKLDKDILTYGKEEYGLDLDDSKLKNIIINKINEITYDKAEIPTIVVNPKYRYDDLCKVNSILGTYETNFNPKSSNRVNNIQVSANTINNILLNPNEEFSFNSYVKTKEVTNQFKKAPVIINGKLEPGLGGGICQVSSTLYNAALYAGLEITNVRNHSIPSTYIPKGRDATITNGDVDLRFKNNFESPIFIVQKIDGNKVVSTIYGSEEYKKEIEIVTEIVKRVPYKVKVKNSNELYKGEKALYQRGREGYTINTFRMYKDKTKELIHESYYPPMDKIIINGIKEKNNDEFKEQVV</sequence>
<dbReference type="PANTHER" id="PTHR35788:SF1">
    <property type="entry name" value="EXPORTED PROTEIN"/>
    <property type="match status" value="1"/>
</dbReference>
<dbReference type="InterPro" id="IPR007391">
    <property type="entry name" value="Vancomycin_resist_VanW"/>
</dbReference>
<proteinExistence type="predicted"/>
<dbReference type="Pfam" id="PF07501">
    <property type="entry name" value="G5"/>
    <property type="match status" value="1"/>
</dbReference>
<evidence type="ECO:0000256" key="1">
    <source>
        <dbReference type="ARBA" id="ARBA00022729"/>
    </source>
</evidence>
<evidence type="ECO:0000256" key="2">
    <source>
        <dbReference type="SAM" id="SignalP"/>
    </source>
</evidence>
<evidence type="ECO:0000259" key="3">
    <source>
        <dbReference type="SMART" id="SM01208"/>
    </source>
</evidence>
<reference evidence="4 5" key="1">
    <citation type="submission" date="2023-05" db="EMBL/GenBank/DDBJ databases">
        <title>Rombocin, a short stable natural nisin variant, displays selective antimicrobial activity against Listeria monocytogenes and employs dual mode of action to kill target bacterial strains.</title>
        <authorList>
            <person name="Wambui J."/>
            <person name="Stephan R."/>
            <person name="Kuipers O.P."/>
        </authorList>
    </citation>
    <scope>NUCLEOTIDE SEQUENCE [LARGE SCALE GENOMIC DNA]</scope>
    <source>
        <strain evidence="4 5">RC002</strain>
    </source>
</reference>
<feature type="domain" description="G5" evidence="3">
    <location>
        <begin position="364"/>
        <end position="437"/>
    </location>
</feature>
<name>A0ABT7ECE4_9FIRM</name>
<dbReference type="InterPro" id="IPR052913">
    <property type="entry name" value="Glycopeptide_resist_protein"/>
</dbReference>